<feature type="compositionally biased region" description="Basic residues" evidence="1">
    <location>
        <begin position="246"/>
        <end position="267"/>
    </location>
</feature>
<dbReference type="SMART" id="SM00717">
    <property type="entry name" value="SANT"/>
    <property type="match status" value="2"/>
</dbReference>
<name>A0A8H3G778_9LECA</name>
<feature type="region of interest" description="Disordered" evidence="1">
    <location>
        <begin position="1"/>
        <end position="22"/>
    </location>
</feature>
<dbReference type="CDD" id="cd00167">
    <property type="entry name" value="SANT"/>
    <property type="match status" value="2"/>
</dbReference>
<feature type="domain" description="Myb-like" evidence="2">
    <location>
        <begin position="337"/>
        <end position="386"/>
    </location>
</feature>
<organism evidence="3 4">
    <name type="scientific">Imshaugia aleurites</name>
    <dbReference type="NCBI Taxonomy" id="172621"/>
    <lineage>
        <taxon>Eukaryota</taxon>
        <taxon>Fungi</taxon>
        <taxon>Dikarya</taxon>
        <taxon>Ascomycota</taxon>
        <taxon>Pezizomycotina</taxon>
        <taxon>Lecanoromycetes</taxon>
        <taxon>OSLEUM clade</taxon>
        <taxon>Lecanoromycetidae</taxon>
        <taxon>Lecanorales</taxon>
        <taxon>Lecanorineae</taxon>
        <taxon>Parmeliaceae</taxon>
        <taxon>Imshaugia</taxon>
    </lineage>
</organism>
<protein>
    <recommendedName>
        <fullName evidence="2">Myb-like domain-containing protein</fullName>
    </recommendedName>
</protein>
<dbReference type="EMBL" id="CAJPDT010000076">
    <property type="protein sequence ID" value="CAF9934378.1"/>
    <property type="molecule type" value="Genomic_DNA"/>
</dbReference>
<accession>A0A8H3G778</accession>
<evidence type="ECO:0000313" key="4">
    <source>
        <dbReference type="Proteomes" id="UP000664534"/>
    </source>
</evidence>
<feature type="region of interest" description="Disordered" evidence="1">
    <location>
        <begin position="473"/>
        <end position="534"/>
    </location>
</feature>
<feature type="compositionally biased region" description="Basic and acidic residues" evidence="1">
    <location>
        <begin position="159"/>
        <end position="177"/>
    </location>
</feature>
<dbReference type="OrthoDB" id="5341342at2759"/>
<dbReference type="Gene3D" id="1.10.10.60">
    <property type="entry name" value="Homeodomain-like"/>
    <property type="match status" value="1"/>
</dbReference>
<dbReference type="PROSITE" id="PS50090">
    <property type="entry name" value="MYB_LIKE"/>
    <property type="match status" value="1"/>
</dbReference>
<gene>
    <name evidence="3" type="ORF">IMSHALPRED_009685</name>
</gene>
<feature type="compositionally biased region" description="Basic residues" evidence="1">
    <location>
        <begin position="524"/>
        <end position="534"/>
    </location>
</feature>
<feature type="region of interest" description="Disordered" evidence="1">
    <location>
        <begin position="36"/>
        <end position="320"/>
    </location>
</feature>
<feature type="compositionally biased region" description="Polar residues" evidence="1">
    <location>
        <begin position="511"/>
        <end position="523"/>
    </location>
</feature>
<feature type="compositionally biased region" description="Polar residues" evidence="1">
    <location>
        <begin position="222"/>
        <end position="242"/>
    </location>
</feature>
<feature type="compositionally biased region" description="Acidic residues" evidence="1">
    <location>
        <begin position="193"/>
        <end position="221"/>
    </location>
</feature>
<feature type="compositionally biased region" description="Acidic residues" evidence="1">
    <location>
        <begin position="289"/>
        <end position="307"/>
    </location>
</feature>
<dbReference type="InterPro" id="IPR009057">
    <property type="entry name" value="Homeodomain-like_sf"/>
</dbReference>
<feature type="compositionally biased region" description="Basic and acidic residues" evidence="1">
    <location>
        <begin position="473"/>
        <end position="484"/>
    </location>
</feature>
<evidence type="ECO:0000313" key="3">
    <source>
        <dbReference type="EMBL" id="CAF9934378.1"/>
    </source>
</evidence>
<keyword evidence="4" id="KW-1185">Reference proteome</keyword>
<reference evidence="3" key="1">
    <citation type="submission" date="2021-03" db="EMBL/GenBank/DDBJ databases">
        <authorList>
            <person name="Tagirdzhanova G."/>
        </authorList>
    </citation>
    <scope>NUCLEOTIDE SEQUENCE</scope>
</reference>
<dbReference type="SUPFAM" id="SSF46689">
    <property type="entry name" value="Homeodomain-like"/>
    <property type="match status" value="1"/>
</dbReference>
<feature type="compositionally biased region" description="Basic and acidic residues" evidence="1">
    <location>
        <begin position="495"/>
        <end position="504"/>
    </location>
</feature>
<proteinExistence type="predicted"/>
<evidence type="ECO:0000256" key="1">
    <source>
        <dbReference type="SAM" id="MobiDB-lite"/>
    </source>
</evidence>
<sequence length="534" mass="59902">MDNQPQDHSKKKPVPGAPRKLDPFWELIVPSARLEKGRLDPTTGAYQASHPRSDHVEELESTQPVVRKDKQTPHVIPTVNVTDLSPHLGVTPKATKPVEGRAKGSSEASTRAKPTDFHASVAEDLERTQAQPVIRREKSRPGPTAKARPGLPYISLAEQLKRTQHIESVEHADDGKLTEGGILAPTSTLHKEDEDEELSGESEDIEGSDNDEEYYETDNESASDVSSSATQRAQPYGTSRSASARLRGKGGKWQVKPRKATTSKRKTAPPQPAGATGRRLRKRVKYVFEESDEGFEENDEGEREEEAFQGSAPHNAHRPAKAYAQGKNFRIVPALPPSARRYQPWTKKEEWTLLHLRNQGKSWEYIREHVLGRTASGVRNHWDHMRTESLKPVKARAQSRRRRQKASVISAMAKIPHRGKSWSKEEERMLISLRAKGKTIDYISRRIKTKGYAACERRWGRIKGQYPQAVMASERRKSDKKANASDEPDSQAVVSRRDLGDGERMVVSGESVASLSAQGTQKLVTHRRSYSWPQ</sequence>
<comment type="caution">
    <text evidence="3">The sequence shown here is derived from an EMBL/GenBank/DDBJ whole genome shotgun (WGS) entry which is preliminary data.</text>
</comment>
<dbReference type="Proteomes" id="UP000664534">
    <property type="component" value="Unassembled WGS sequence"/>
</dbReference>
<evidence type="ECO:0000259" key="2">
    <source>
        <dbReference type="PROSITE" id="PS50090"/>
    </source>
</evidence>
<dbReference type="AlphaFoldDB" id="A0A8H3G778"/>
<dbReference type="InterPro" id="IPR001005">
    <property type="entry name" value="SANT/Myb"/>
</dbReference>